<keyword evidence="2" id="KW-0812">Transmembrane</keyword>
<keyword evidence="2" id="KW-0472">Membrane</keyword>
<evidence type="ECO:0000313" key="3">
    <source>
        <dbReference type="EMBL" id="QFG05174.1"/>
    </source>
</evidence>
<reference evidence="3 4" key="1">
    <citation type="submission" date="2019-07" db="EMBL/GenBank/DDBJ databases">
        <authorList>
            <person name="Loney R.E."/>
            <person name="Krukonis G.P."/>
            <person name="Delesalle V.A."/>
        </authorList>
    </citation>
    <scope>NUCLEOTIDE SEQUENCE [LARGE SCALE GENOMIC DNA]</scope>
</reference>
<evidence type="ECO:0000313" key="4">
    <source>
        <dbReference type="Proteomes" id="UP000325508"/>
    </source>
</evidence>
<name>A0A5J6T406_9CAUD</name>
<proteinExistence type="predicted"/>
<gene>
    <name evidence="3" type="primary">31</name>
    <name evidence="3" type="ORF">019DV002_31</name>
</gene>
<sequence>MLDFKAVTGIASSEFVFAILFIASLVFAVRMFKDYIEKNRQETTEREQYIQEMHNKQMDELKDQLKLQRDDSQKREQELMRHLGKNTEQLSKNVEQMQGIAETIKHIQLNLSKLEDRVEDNFLEVWRELGSKNKGE</sequence>
<feature type="compositionally biased region" description="Basic and acidic residues" evidence="1">
    <location>
        <begin position="69"/>
        <end position="81"/>
    </location>
</feature>
<dbReference type="EMBL" id="MN176220">
    <property type="protein sequence ID" value="QFG05174.1"/>
    <property type="molecule type" value="Genomic_DNA"/>
</dbReference>
<keyword evidence="4" id="KW-1185">Reference proteome</keyword>
<dbReference type="Proteomes" id="UP000325508">
    <property type="component" value="Segment"/>
</dbReference>
<organism evidence="3 4">
    <name type="scientific">Bacillus phage 019DV002</name>
    <dbReference type="NCBI Taxonomy" id="2601653"/>
    <lineage>
        <taxon>Viruses</taxon>
        <taxon>Duplodnaviria</taxon>
        <taxon>Heunggongvirae</taxon>
        <taxon>Uroviricota</taxon>
        <taxon>Caudoviricetes</taxon>
        <taxon>Ehrlichviridae</taxon>
        <taxon>Gettysburgvirus</taxon>
        <taxon>Gettysburgvirus gv019DV002</taxon>
    </lineage>
</organism>
<evidence type="ECO:0000256" key="1">
    <source>
        <dbReference type="SAM" id="MobiDB-lite"/>
    </source>
</evidence>
<protein>
    <submittedName>
        <fullName evidence="3">Holin</fullName>
    </submittedName>
</protein>
<accession>A0A5J6T406</accession>
<feature type="transmembrane region" description="Helical" evidence="2">
    <location>
        <begin position="6"/>
        <end position="29"/>
    </location>
</feature>
<evidence type="ECO:0000256" key="2">
    <source>
        <dbReference type="SAM" id="Phobius"/>
    </source>
</evidence>
<keyword evidence="2" id="KW-1133">Transmembrane helix</keyword>
<feature type="region of interest" description="Disordered" evidence="1">
    <location>
        <begin position="69"/>
        <end position="88"/>
    </location>
</feature>